<feature type="transmembrane region" description="Helical" evidence="1">
    <location>
        <begin position="36"/>
        <end position="56"/>
    </location>
</feature>
<feature type="transmembrane region" description="Helical" evidence="1">
    <location>
        <begin position="6"/>
        <end position="24"/>
    </location>
</feature>
<keyword evidence="3" id="KW-1185">Reference proteome</keyword>
<organism evidence="2 3">
    <name type="scientific">Pontibacillus salicampi</name>
    <dbReference type="NCBI Taxonomy" id="1449801"/>
    <lineage>
        <taxon>Bacteria</taxon>
        <taxon>Bacillati</taxon>
        <taxon>Bacillota</taxon>
        <taxon>Bacilli</taxon>
        <taxon>Bacillales</taxon>
        <taxon>Bacillaceae</taxon>
        <taxon>Pontibacillus</taxon>
    </lineage>
</organism>
<dbReference type="RefSeq" id="WP_377350735.1">
    <property type="nucleotide sequence ID" value="NZ_JBHLTP010000013.1"/>
</dbReference>
<proteinExistence type="predicted"/>
<reference evidence="2 3" key="1">
    <citation type="submission" date="2024-09" db="EMBL/GenBank/DDBJ databases">
        <authorList>
            <person name="Sun Q."/>
            <person name="Mori K."/>
        </authorList>
    </citation>
    <scope>NUCLEOTIDE SEQUENCE [LARGE SCALE GENOMIC DNA]</scope>
    <source>
        <strain evidence="2 3">NCAIM B.02529</strain>
    </source>
</reference>
<dbReference type="EMBL" id="JBHLTP010000013">
    <property type="protein sequence ID" value="MFC0525450.1"/>
    <property type="molecule type" value="Genomic_DNA"/>
</dbReference>
<gene>
    <name evidence="2" type="ORF">ACFFGV_17845</name>
</gene>
<feature type="transmembrane region" description="Helical" evidence="1">
    <location>
        <begin position="92"/>
        <end position="113"/>
    </location>
</feature>
<protein>
    <submittedName>
        <fullName evidence="2">Uncharacterized protein</fullName>
    </submittedName>
</protein>
<name>A0ABV6LSS0_9BACI</name>
<evidence type="ECO:0000256" key="1">
    <source>
        <dbReference type="SAM" id="Phobius"/>
    </source>
</evidence>
<evidence type="ECO:0000313" key="2">
    <source>
        <dbReference type="EMBL" id="MFC0525450.1"/>
    </source>
</evidence>
<keyword evidence="1" id="KW-0812">Transmembrane</keyword>
<keyword evidence="1" id="KW-1133">Transmembrane helix</keyword>
<dbReference type="Proteomes" id="UP001589836">
    <property type="component" value="Unassembled WGS sequence"/>
</dbReference>
<feature type="transmembrane region" description="Helical" evidence="1">
    <location>
        <begin position="62"/>
        <end position="80"/>
    </location>
</feature>
<accession>A0ABV6LSS0</accession>
<sequence>MGDMHMFIVLALLLIVIFSFLLTRRFHTSLHHSQRMVISMVSGTSSGLVVGVMFGSIFQGDLIFSTVLGISVGGSIGGISNCRLGMVSCIEGISAGLMSGMMGAMLGEMLSIYENVILIKLFLTLAVCSLILYPMFACTSSSDQTMPSKKWLLKPFLVFLLVMSFLLGGSWFIDEPMNNPIPHNNHSS</sequence>
<feature type="transmembrane region" description="Helical" evidence="1">
    <location>
        <begin position="151"/>
        <end position="173"/>
    </location>
</feature>
<keyword evidence="1" id="KW-0472">Membrane</keyword>
<feature type="transmembrane region" description="Helical" evidence="1">
    <location>
        <begin position="119"/>
        <end position="139"/>
    </location>
</feature>
<evidence type="ECO:0000313" key="3">
    <source>
        <dbReference type="Proteomes" id="UP001589836"/>
    </source>
</evidence>
<comment type="caution">
    <text evidence="2">The sequence shown here is derived from an EMBL/GenBank/DDBJ whole genome shotgun (WGS) entry which is preliminary data.</text>
</comment>